<organism evidence="2 3">
    <name type="scientific">Dokdonella soli</name>
    <dbReference type="NCBI Taxonomy" id="529810"/>
    <lineage>
        <taxon>Bacteria</taxon>
        <taxon>Pseudomonadati</taxon>
        <taxon>Pseudomonadota</taxon>
        <taxon>Gammaproteobacteria</taxon>
        <taxon>Lysobacterales</taxon>
        <taxon>Rhodanobacteraceae</taxon>
        <taxon>Dokdonella</taxon>
    </lineage>
</organism>
<dbReference type="EMBL" id="BAAAEU010000024">
    <property type="protein sequence ID" value="GAA0722077.1"/>
    <property type="molecule type" value="Genomic_DNA"/>
</dbReference>
<keyword evidence="1" id="KW-0472">Membrane</keyword>
<protein>
    <recommendedName>
        <fullName evidence="4">SGNH/GDSL hydrolase family protein</fullName>
    </recommendedName>
</protein>
<dbReference type="RefSeq" id="WP_343793128.1">
    <property type="nucleotide sequence ID" value="NZ_BAAAEU010000024.1"/>
</dbReference>
<name>A0ABN1IVA4_9GAMM</name>
<accession>A0ABN1IVA4</accession>
<evidence type="ECO:0000313" key="2">
    <source>
        <dbReference type="EMBL" id="GAA0722077.1"/>
    </source>
</evidence>
<evidence type="ECO:0000313" key="3">
    <source>
        <dbReference type="Proteomes" id="UP001501523"/>
    </source>
</evidence>
<keyword evidence="3" id="KW-1185">Reference proteome</keyword>
<evidence type="ECO:0008006" key="4">
    <source>
        <dbReference type="Google" id="ProtNLM"/>
    </source>
</evidence>
<reference evidence="3" key="1">
    <citation type="journal article" date="2019" name="Int. J. Syst. Evol. Microbiol.">
        <title>The Global Catalogue of Microorganisms (GCM) 10K type strain sequencing project: providing services to taxonomists for standard genome sequencing and annotation.</title>
        <authorList>
            <consortium name="The Broad Institute Genomics Platform"/>
            <consortium name="The Broad Institute Genome Sequencing Center for Infectious Disease"/>
            <person name="Wu L."/>
            <person name="Ma J."/>
        </authorList>
    </citation>
    <scope>NUCLEOTIDE SEQUENCE [LARGE SCALE GENOMIC DNA]</scope>
    <source>
        <strain evidence="3">JCM 15421</strain>
    </source>
</reference>
<sequence length="390" mass="44235">MRSSISSSDPYAGDAAGYVAPAGVRLTASDRPGVAQPVPVRDIPARPWRGISITALILTVLLVAGWEGYWRAFGATPGYRNSNGEWVEQRRRIDHGEGGKTVLIGASRVLFDVQLPVWERITGERPIQLALEGTSPLPVLEDLAADPQFTGRLLVGVAPDIFFSGFAYRGDALHYYRAQTPSQRIGDWLSKRLLEPWLAFYDSDFALATVIRRQAWPVWPGARPHMSVRKLMMQDADRNTTMWRKLETDPAYRDLARSIWAQDFNEPLPNMDTPTKAQKVIDEQIQRAVDAVVKLRKRGVQVLFLRPPSTDVFYAYEQRELPRAKTWDVLLQRTGAPGIHFEDYPELQGYEQPEWSHLSASEAKRFTAALVPIIERDFWPPQEQREITSR</sequence>
<evidence type="ECO:0000256" key="1">
    <source>
        <dbReference type="SAM" id="Phobius"/>
    </source>
</evidence>
<keyword evidence="1" id="KW-1133">Transmembrane helix</keyword>
<dbReference type="Proteomes" id="UP001501523">
    <property type="component" value="Unassembled WGS sequence"/>
</dbReference>
<gene>
    <name evidence="2" type="ORF">GCM10009105_32960</name>
</gene>
<feature type="transmembrane region" description="Helical" evidence="1">
    <location>
        <begin position="51"/>
        <end position="70"/>
    </location>
</feature>
<comment type="caution">
    <text evidence="2">The sequence shown here is derived from an EMBL/GenBank/DDBJ whole genome shotgun (WGS) entry which is preliminary data.</text>
</comment>
<keyword evidence="1" id="KW-0812">Transmembrane</keyword>
<proteinExistence type="predicted"/>